<dbReference type="STRING" id="1202768.SAMN05216285_1964"/>
<feature type="transmembrane region" description="Helical" evidence="1">
    <location>
        <begin position="47"/>
        <end position="65"/>
    </location>
</feature>
<accession>A0A1I0NPC6</accession>
<keyword evidence="1" id="KW-0812">Transmembrane</keyword>
<evidence type="ECO:0000313" key="3">
    <source>
        <dbReference type="Proteomes" id="UP000183275"/>
    </source>
</evidence>
<evidence type="ECO:0000256" key="1">
    <source>
        <dbReference type="SAM" id="Phobius"/>
    </source>
</evidence>
<keyword evidence="3" id="KW-1185">Reference proteome</keyword>
<organism evidence="2 3">
    <name type="scientific">Natrinema salifodinae</name>
    <dbReference type="NCBI Taxonomy" id="1202768"/>
    <lineage>
        <taxon>Archaea</taxon>
        <taxon>Methanobacteriati</taxon>
        <taxon>Methanobacteriota</taxon>
        <taxon>Stenosarchaea group</taxon>
        <taxon>Halobacteria</taxon>
        <taxon>Halobacteriales</taxon>
        <taxon>Natrialbaceae</taxon>
        <taxon>Natrinema</taxon>
    </lineage>
</organism>
<dbReference type="InterPro" id="IPR008407">
    <property type="entry name" value="Brnchd-chn_aa_trnsp_AzlD"/>
</dbReference>
<dbReference type="OrthoDB" id="157289at2157"/>
<sequence>MVGEGVLALDPLVVGVIVAMTVVTALTKVGGLWLLRRIDVSERLEAGLSVLPGAIVIAILGPELAEGGPAEWAAAGVVLVVMWRTESILASLCAGVGAVVLFRTVV</sequence>
<dbReference type="Proteomes" id="UP000183275">
    <property type="component" value="Unassembled WGS sequence"/>
</dbReference>
<evidence type="ECO:0000313" key="2">
    <source>
        <dbReference type="EMBL" id="SEW03261.1"/>
    </source>
</evidence>
<protein>
    <submittedName>
        <fullName evidence="2">Uncharacterized membrane protein</fullName>
    </submittedName>
</protein>
<reference evidence="3" key="1">
    <citation type="submission" date="2016-10" db="EMBL/GenBank/DDBJ databases">
        <authorList>
            <person name="Varghese N."/>
        </authorList>
    </citation>
    <scope>NUCLEOTIDE SEQUENCE [LARGE SCALE GENOMIC DNA]</scope>
    <source>
        <strain evidence="3">CGMCC 1.12284</strain>
    </source>
</reference>
<proteinExistence type="predicted"/>
<keyword evidence="1" id="KW-0472">Membrane</keyword>
<name>A0A1I0NPC6_9EURY</name>
<feature type="transmembrane region" description="Helical" evidence="1">
    <location>
        <begin position="12"/>
        <end position="35"/>
    </location>
</feature>
<keyword evidence="1" id="KW-1133">Transmembrane helix</keyword>
<dbReference type="AlphaFoldDB" id="A0A1I0NPC6"/>
<gene>
    <name evidence="2" type="ORF">SAMN05216285_1964</name>
</gene>
<dbReference type="EMBL" id="FOIS01000002">
    <property type="protein sequence ID" value="SEW03261.1"/>
    <property type="molecule type" value="Genomic_DNA"/>
</dbReference>
<dbReference type="RefSeq" id="WP_049990180.1">
    <property type="nucleotide sequence ID" value="NZ_FOIS01000002.1"/>
</dbReference>
<dbReference type="eggNOG" id="arCOG06625">
    <property type="taxonomic scope" value="Archaea"/>
</dbReference>
<feature type="transmembrane region" description="Helical" evidence="1">
    <location>
        <begin position="77"/>
        <end position="102"/>
    </location>
</feature>
<dbReference type="Pfam" id="PF05437">
    <property type="entry name" value="AzlD"/>
    <property type="match status" value="1"/>
</dbReference>